<evidence type="ECO:0000313" key="2">
    <source>
        <dbReference type="EMBL" id="AGK60613.1"/>
    </source>
</evidence>
<name>N0BCA0_9EURY</name>
<dbReference type="CDD" id="cd06262">
    <property type="entry name" value="metallo-hydrolase-like_MBL-fold"/>
    <property type="match status" value="1"/>
</dbReference>
<dbReference type="GeneID" id="15392236"/>
<keyword evidence="3" id="KW-1185">Reference proteome</keyword>
<organism evidence="2 3">
    <name type="scientific">Archaeoglobus sulfaticallidus PM70-1</name>
    <dbReference type="NCBI Taxonomy" id="387631"/>
    <lineage>
        <taxon>Archaea</taxon>
        <taxon>Methanobacteriati</taxon>
        <taxon>Methanobacteriota</taxon>
        <taxon>Archaeoglobi</taxon>
        <taxon>Archaeoglobales</taxon>
        <taxon>Archaeoglobaceae</taxon>
        <taxon>Archaeoglobus</taxon>
    </lineage>
</organism>
<dbReference type="PANTHER" id="PTHR42951">
    <property type="entry name" value="METALLO-BETA-LACTAMASE DOMAIN-CONTAINING"/>
    <property type="match status" value="1"/>
</dbReference>
<dbReference type="STRING" id="387631.Asulf_00593"/>
<dbReference type="Pfam" id="PF00753">
    <property type="entry name" value="Lactamase_B"/>
    <property type="match status" value="1"/>
</dbReference>
<dbReference type="InterPro" id="IPR050855">
    <property type="entry name" value="NDM-1-like"/>
</dbReference>
<dbReference type="Gene3D" id="3.60.15.10">
    <property type="entry name" value="Ribonuclease Z/Hydroxyacylglutathione hydrolase-like"/>
    <property type="match status" value="1"/>
</dbReference>
<evidence type="ECO:0000313" key="3">
    <source>
        <dbReference type="Proteomes" id="UP000013307"/>
    </source>
</evidence>
<dbReference type="eggNOG" id="arCOG00504">
    <property type="taxonomic scope" value="Archaea"/>
</dbReference>
<gene>
    <name evidence="2" type="ORF">Asulf_00593</name>
</gene>
<dbReference type="AlphaFoldDB" id="N0BCA0"/>
<protein>
    <recommendedName>
        <fullName evidence="1">Metallo-beta-lactamase domain-containing protein</fullName>
    </recommendedName>
</protein>
<dbReference type="OrthoDB" id="28313at2157"/>
<dbReference type="HOGENOM" id="CLU_1665394_0_0_2"/>
<evidence type="ECO:0000259" key="1">
    <source>
        <dbReference type="Pfam" id="PF00753"/>
    </source>
</evidence>
<dbReference type="RefSeq" id="WP_015590212.1">
    <property type="nucleotide sequence ID" value="NC_021169.1"/>
</dbReference>
<sequence length="158" mass="17571">MFIELTKSIALYKVGLVDYYVVKGEEVVIFESDLSCSAERLLEELDVEPDYVIVSHGHFDHVGGVAILEVYLDVKIAAHPAVAELAGKEKVINSCGADDAELCRNYYKKEGVDELNVSVDLEVTERGQVGELEIMETPSHSKDCISVYPRRENAVFCE</sequence>
<dbReference type="SUPFAM" id="SSF56281">
    <property type="entry name" value="Metallo-hydrolase/oxidoreductase"/>
    <property type="match status" value="1"/>
</dbReference>
<dbReference type="InterPro" id="IPR001279">
    <property type="entry name" value="Metallo-B-lactamas"/>
</dbReference>
<proteinExistence type="predicted"/>
<accession>N0BCA0</accession>
<dbReference type="EMBL" id="CP005290">
    <property type="protein sequence ID" value="AGK60613.1"/>
    <property type="molecule type" value="Genomic_DNA"/>
</dbReference>
<dbReference type="Proteomes" id="UP000013307">
    <property type="component" value="Chromosome"/>
</dbReference>
<reference evidence="2 3" key="1">
    <citation type="journal article" date="2013" name="Genome Announc.">
        <title>Complete Genome Sequence of the Thermophilic and Facultatively Chemolithoautotrophic Sulfate Reducer Archaeoglobus sulfaticallidus Strain PM70-1T.</title>
        <authorList>
            <person name="Stokke R."/>
            <person name="Hocking W.P."/>
            <person name="Steinsbu B.O."/>
            <person name="Steen I.H."/>
        </authorList>
    </citation>
    <scope>NUCLEOTIDE SEQUENCE [LARGE SCALE GENOMIC DNA]</scope>
    <source>
        <strain evidence="2">PM70-1</strain>
    </source>
</reference>
<dbReference type="KEGG" id="ast:Asulf_00593"/>
<dbReference type="InterPro" id="IPR036866">
    <property type="entry name" value="RibonucZ/Hydroxyglut_hydro"/>
</dbReference>
<feature type="domain" description="Metallo-beta-lactamase" evidence="1">
    <location>
        <begin position="16"/>
        <end position="157"/>
    </location>
</feature>